<evidence type="ECO:0000256" key="2">
    <source>
        <dbReference type="ARBA" id="ARBA00022490"/>
    </source>
</evidence>
<dbReference type="InterPro" id="IPR011989">
    <property type="entry name" value="ARM-like"/>
</dbReference>
<dbReference type="PANTHER" id="PTHR45994:SF1">
    <property type="entry name" value="FI21225P1"/>
    <property type="match status" value="1"/>
</dbReference>
<dbReference type="GO" id="GO:0051879">
    <property type="term" value="F:Hsp90 protein binding"/>
    <property type="evidence" value="ECO:0007669"/>
    <property type="project" value="TreeGrafter"/>
</dbReference>
<dbReference type="GO" id="GO:0005737">
    <property type="term" value="C:cytoplasm"/>
    <property type="evidence" value="ECO:0007669"/>
    <property type="project" value="UniProtKB-SubCell"/>
</dbReference>
<dbReference type="PANTHER" id="PTHR45994">
    <property type="entry name" value="FI21225P1"/>
    <property type="match status" value="1"/>
</dbReference>
<evidence type="ECO:0000313" key="3">
    <source>
        <dbReference type="EMBL" id="WFD01504.1"/>
    </source>
</evidence>
<comment type="subcellular location">
    <subcellularLocation>
        <location evidence="1">Cytoplasm</location>
    </subcellularLocation>
</comment>
<name>A0AAF0IRV1_9BASI</name>
<dbReference type="AlphaFoldDB" id="A0AAF0IRV1"/>
<protein>
    <submittedName>
        <fullName evidence="3">SWI5-dependent HO expression protein 4</fullName>
    </submittedName>
</protein>
<evidence type="ECO:0000313" key="4">
    <source>
        <dbReference type="Proteomes" id="UP001214603"/>
    </source>
</evidence>
<evidence type="ECO:0000256" key="1">
    <source>
        <dbReference type="ARBA" id="ARBA00004496"/>
    </source>
</evidence>
<proteinExistence type="predicted"/>
<gene>
    <name evidence="3" type="primary">SHE4</name>
    <name evidence="3" type="ORF">MOBT1_000170</name>
</gene>
<keyword evidence="2" id="KW-0963">Cytoplasm</keyword>
<accession>A0AAF0IRV1</accession>
<keyword evidence="4" id="KW-1185">Reference proteome</keyword>
<dbReference type="Proteomes" id="UP001214603">
    <property type="component" value="Chromosome 1"/>
</dbReference>
<reference evidence="3" key="1">
    <citation type="submission" date="2023-03" db="EMBL/GenBank/DDBJ databases">
        <title>Mating type loci evolution in Malassezia.</title>
        <authorList>
            <person name="Coelho M.A."/>
        </authorList>
    </citation>
    <scope>NUCLEOTIDE SEQUENCE</scope>
    <source>
        <strain evidence="3">CBS 7876</strain>
    </source>
</reference>
<dbReference type="EMBL" id="CP119934">
    <property type="protein sequence ID" value="WFD01504.1"/>
    <property type="molecule type" value="Genomic_DNA"/>
</dbReference>
<dbReference type="Gene3D" id="1.25.10.10">
    <property type="entry name" value="Leucine-rich Repeat Variant"/>
    <property type="match status" value="1"/>
</dbReference>
<sequence>MADVVERLLGALAPDAPGPGADVLPALAKVEASDAPAIASYLGEAAQRDLVHVLLAAHILTLLNAPLAQAVLNHGGFLRILLEKAQSRDAACAAGHMLAGAASHAPLRAELAQQPTVREWLARHAPDAPIVEVGDDAAACALLVRIKLAIGTDASAASLALDEDTCRRLFPPLRETVVRAAAAADPGLLRWDAAAAARADALEGLYYLVKLPALRDVLCDDRELLETLVRLLLAKETGVGVPARSSLAFVIVSIFSLAAGYAPPRTEEQRRVEALRRSAARGAGEAAVAPADAARRARALVDAGAVPPLVALALRARAPADRELRRVLSALLLALVTEQDTRLRGRLLQLGVGRAVLALCADAYAAAAERAAGADLAPLQALAKLGISTDPTLLFRQDGAAEQGVRYLAALYFAPEASLLQLFEATMALTNLASVGAELAGAVARAAPAAPGSEHADIAHSLVSYFLLHDEPMVRRALVELLCNLVQDERVFAEWSGDAEDAQRGGGLVEGDEYSEPPDAEASGAVALRLHTARGRLQLLVSLSALEGAVDAGAVALALAASGTLATLTSAPAACARLLDARTDVVLASLVMPECTLSLLDAQQLALRGVVVAANLVQFARTRAGADARAVVARVRGSRVLAACGAYVAENAPHAAQRTGEPRLASLRQQALTMGVDVLREAQRLV</sequence>
<organism evidence="3 4">
    <name type="scientific">Malassezia obtusa</name>
    <dbReference type="NCBI Taxonomy" id="76774"/>
    <lineage>
        <taxon>Eukaryota</taxon>
        <taxon>Fungi</taxon>
        <taxon>Dikarya</taxon>
        <taxon>Basidiomycota</taxon>
        <taxon>Ustilaginomycotina</taxon>
        <taxon>Malasseziomycetes</taxon>
        <taxon>Malasseziales</taxon>
        <taxon>Malasseziaceae</taxon>
        <taxon>Malassezia</taxon>
    </lineage>
</organism>